<feature type="compositionally biased region" description="Basic and acidic residues" evidence="2">
    <location>
        <begin position="400"/>
        <end position="434"/>
    </location>
</feature>
<feature type="coiled-coil region" evidence="1">
    <location>
        <begin position="360"/>
        <end position="387"/>
    </location>
</feature>
<dbReference type="GO" id="GO:0003727">
    <property type="term" value="F:single-stranded RNA binding"/>
    <property type="evidence" value="ECO:0007669"/>
    <property type="project" value="TreeGrafter"/>
</dbReference>
<dbReference type="GO" id="GO:0003725">
    <property type="term" value="F:double-stranded RNA binding"/>
    <property type="evidence" value="ECO:0007669"/>
    <property type="project" value="TreeGrafter"/>
</dbReference>
<dbReference type="PANTHER" id="PTHR45762:SF10">
    <property type="entry name" value="C2H2-TYPE DOMAIN-CONTAINING PROTEIN"/>
    <property type="match status" value="1"/>
</dbReference>
<dbReference type="InterPro" id="IPR036236">
    <property type="entry name" value="Znf_C2H2_sf"/>
</dbReference>
<reference evidence="3" key="1">
    <citation type="submission" date="2022-03" db="EMBL/GenBank/DDBJ databases">
        <authorList>
            <person name="Alioto T."/>
            <person name="Alioto T."/>
            <person name="Gomez Garrido J."/>
        </authorList>
    </citation>
    <scope>NUCLEOTIDE SEQUENCE</scope>
</reference>
<proteinExistence type="predicted"/>
<feature type="region of interest" description="Disordered" evidence="2">
    <location>
        <begin position="595"/>
        <end position="624"/>
    </location>
</feature>
<evidence type="ECO:0000256" key="2">
    <source>
        <dbReference type="SAM" id="MobiDB-lite"/>
    </source>
</evidence>
<organism evidence="3 4">
    <name type="scientific">Pelobates cultripes</name>
    <name type="common">Western spadefoot toad</name>
    <dbReference type="NCBI Taxonomy" id="61616"/>
    <lineage>
        <taxon>Eukaryota</taxon>
        <taxon>Metazoa</taxon>
        <taxon>Chordata</taxon>
        <taxon>Craniata</taxon>
        <taxon>Vertebrata</taxon>
        <taxon>Euteleostomi</taxon>
        <taxon>Amphibia</taxon>
        <taxon>Batrachia</taxon>
        <taxon>Anura</taxon>
        <taxon>Pelobatoidea</taxon>
        <taxon>Pelobatidae</taxon>
        <taxon>Pelobates</taxon>
    </lineage>
</organism>
<feature type="compositionally biased region" description="Low complexity" evidence="2">
    <location>
        <begin position="611"/>
        <end position="622"/>
    </location>
</feature>
<name>A0AAD1RXV6_PELCU</name>
<feature type="compositionally biased region" description="Basic and acidic residues" evidence="2">
    <location>
        <begin position="711"/>
        <end position="725"/>
    </location>
</feature>
<feature type="compositionally biased region" description="Polar residues" evidence="2">
    <location>
        <begin position="522"/>
        <end position="546"/>
    </location>
</feature>
<evidence type="ECO:0000256" key="1">
    <source>
        <dbReference type="SAM" id="Coils"/>
    </source>
</evidence>
<dbReference type="GO" id="GO:0071011">
    <property type="term" value="C:precatalytic spliceosome"/>
    <property type="evidence" value="ECO:0007669"/>
    <property type="project" value="TreeGrafter"/>
</dbReference>
<dbReference type="AlphaFoldDB" id="A0AAD1RXV6"/>
<feature type="region of interest" description="Disordered" evidence="2">
    <location>
        <begin position="522"/>
        <end position="548"/>
    </location>
</feature>
<dbReference type="EMBL" id="OW240915">
    <property type="protein sequence ID" value="CAH2283689.1"/>
    <property type="molecule type" value="Genomic_DNA"/>
</dbReference>
<gene>
    <name evidence="3" type="ORF">PECUL_23A018964</name>
</gene>
<sequence length="803" mass="91301">MKLEVYESVHSGCQSRIILFCIMGECPGVSARPSRGRCRALQFSHTLWEEGDRLRWIPSRNRYCWFRVSLNNPARPLPSFQDTNLISDLPVPFHCAEVTCKCADGEPVLIVCSVQHGINTGIANNLFKMSVENEEKLSMNVENEEKPSTSVENEENSSTPKKKSLYCEICQVACVTEETLKLHVEDEHHKWMEEYADGEKMYESLEAFIASPNRSEPVIGLQYIAQRNMDISHPRAYKCCICEHNGSLPSMIKHITGYKHRVSYLAKCYSYMFPLFKSYQPFRVRNFRVCKHAKIIERKEAFSKKRVPEKDPEKGVLKNDFEKYTVELHKRLTARNKKLNLWFEQKTQVLEFLKTFVIESEEDEALVQKLKEDLQEANRVYRKYNEEHILIVKRNSKYTGSKEEKLPGKRKSIWDEEPSKTPCDKFTESKDKKTGTFSFPKGLWGEENKLSDKEHSMPSTSTSVVTDVTPACDDLAEVPGKEAQTTEKKKPSNANPLKRSWVTRRKCTGYGSGLWTSITNNSDQKASWGSKIPTPSSPSIFDSLNASPEKHEKDIEIAKKRRASADILSTFTLFSQSGNEQSSCLSNPLLLKEQSSDQVKTMDHDLQELPSSSSSDLNMNSSKTPVIDDIPQIIQKSSPGHQDDCLETYPEELDLDSDLKYNPFNLDLESNPDDHIILDEYTDESAEVDVGNVQEKSMLDLDLNSSLPEESDLKDTPGEKCDGNDHAQPPHNVDSPSHDMELSNILHLKHGKKITPELLQHFKGKDVDVVVSILKALSPYYTEFQKCDLQELAKVLSETGTLG</sequence>
<protein>
    <submittedName>
        <fullName evidence="3">Uncharacterized protein</fullName>
    </submittedName>
</protein>
<feature type="region of interest" description="Disordered" evidence="2">
    <location>
        <begin position="477"/>
        <end position="500"/>
    </location>
</feature>
<evidence type="ECO:0000313" key="4">
    <source>
        <dbReference type="Proteomes" id="UP001295444"/>
    </source>
</evidence>
<dbReference type="SUPFAM" id="SSF57667">
    <property type="entry name" value="beta-beta-alpha zinc fingers"/>
    <property type="match status" value="1"/>
</dbReference>
<keyword evidence="4" id="KW-1185">Reference proteome</keyword>
<evidence type="ECO:0000313" key="3">
    <source>
        <dbReference type="EMBL" id="CAH2283689.1"/>
    </source>
</evidence>
<dbReference type="PANTHER" id="PTHR45762">
    <property type="entry name" value="ZINC FINGER RNA-BINDING PROTEIN"/>
    <property type="match status" value="1"/>
</dbReference>
<accession>A0AAD1RXV6</accession>
<feature type="compositionally biased region" description="Basic and acidic residues" evidence="2">
    <location>
        <begin position="137"/>
        <end position="147"/>
    </location>
</feature>
<feature type="region of interest" description="Disordered" evidence="2">
    <location>
        <begin position="703"/>
        <end position="739"/>
    </location>
</feature>
<feature type="region of interest" description="Disordered" evidence="2">
    <location>
        <begin position="400"/>
        <end position="445"/>
    </location>
</feature>
<keyword evidence="1" id="KW-0175">Coiled coil</keyword>
<dbReference type="Proteomes" id="UP001295444">
    <property type="component" value="Chromosome 04"/>
</dbReference>
<feature type="compositionally biased region" description="Low complexity" evidence="2">
    <location>
        <begin position="148"/>
        <end position="158"/>
    </location>
</feature>
<feature type="region of interest" description="Disordered" evidence="2">
    <location>
        <begin position="137"/>
        <end position="158"/>
    </location>
</feature>